<dbReference type="AlphaFoldDB" id="A0A363P0E0"/>
<keyword evidence="6" id="KW-1185">Reference proteome</keyword>
<evidence type="ECO:0000256" key="1">
    <source>
        <dbReference type="ARBA" id="ARBA00000223"/>
    </source>
</evidence>
<evidence type="ECO:0000256" key="4">
    <source>
        <dbReference type="SAM" id="SignalP"/>
    </source>
</evidence>
<dbReference type="GO" id="GO:0062193">
    <property type="term" value="F:D-ribose pyranase activity"/>
    <property type="evidence" value="ECO:0007669"/>
    <property type="project" value="UniProtKB-EC"/>
</dbReference>
<evidence type="ECO:0000256" key="3">
    <source>
        <dbReference type="ARBA" id="ARBA00023235"/>
    </source>
</evidence>
<evidence type="ECO:0000313" key="5">
    <source>
        <dbReference type="EMBL" id="PUV26467.1"/>
    </source>
</evidence>
<dbReference type="Pfam" id="PF05025">
    <property type="entry name" value="RbsD_FucU"/>
    <property type="match status" value="1"/>
</dbReference>
<dbReference type="PROSITE" id="PS51257">
    <property type="entry name" value="PROKAR_LIPOPROTEIN"/>
    <property type="match status" value="1"/>
</dbReference>
<dbReference type="InterPro" id="IPR023750">
    <property type="entry name" value="RbsD-like_sf"/>
</dbReference>
<comment type="caution">
    <text evidence="5">The sequence shown here is derived from an EMBL/GenBank/DDBJ whole genome shotgun (WGS) entry which is preliminary data.</text>
</comment>
<dbReference type="SUPFAM" id="SSF102546">
    <property type="entry name" value="RbsD-like"/>
    <property type="match status" value="1"/>
</dbReference>
<dbReference type="EMBL" id="QCXX01000001">
    <property type="protein sequence ID" value="PUV26467.1"/>
    <property type="molecule type" value="Genomic_DNA"/>
</dbReference>
<name>A0A363P0E0_9SPHI</name>
<reference evidence="5 6" key="1">
    <citation type="submission" date="2018-04" db="EMBL/GenBank/DDBJ databases">
        <title>Sphingobacterium sp. M46 Genome.</title>
        <authorList>
            <person name="Cheng J."/>
            <person name="Li Y."/>
        </authorList>
    </citation>
    <scope>NUCLEOTIDE SEQUENCE [LARGE SCALE GENOMIC DNA]</scope>
    <source>
        <strain evidence="5 6">M46</strain>
    </source>
</reference>
<protein>
    <recommendedName>
        <fullName evidence="2">D-ribose pyranase</fullName>
        <ecNumber evidence="2">5.4.99.62</ecNumber>
    </recommendedName>
</protein>
<evidence type="ECO:0000313" key="6">
    <source>
        <dbReference type="Proteomes" id="UP000250831"/>
    </source>
</evidence>
<proteinExistence type="predicted"/>
<gene>
    <name evidence="5" type="ORF">DCO56_05870</name>
</gene>
<sequence>MVMKKMVNTLFAIISLFLVMGCMSSADQKERSEQKSGWEEVLSQKMPLLGHRNWILIVDKAYPAPAGANILVLNSEKQMSEVLDRILQLLSLQKHVRPVFYLDKEIDYLDDALAPGLKEYKTSLTKLLPHIKKQSLLHEDVFGKMDKAADLFQVIVVKTESLIPYSSVFIELDCKYWDADREKILRERMLKSKE</sequence>
<dbReference type="GO" id="GO:0048029">
    <property type="term" value="F:monosaccharide binding"/>
    <property type="evidence" value="ECO:0007669"/>
    <property type="project" value="InterPro"/>
</dbReference>
<dbReference type="EC" id="5.4.99.62" evidence="2"/>
<dbReference type="GO" id="GO:0005996">
    <property type="term" value="P:monosaccharide metabolic process"/>
    <property type="evidence" value="ECO:0007669"/>
    <property type="project" value="InterPro"/>
</dbReference>
<comment type="catalytic activity">
    <reaction evidence="1">
        <text>beta-D-ribopyranose = beta-D-ribofuranose</text>
        <dbReference type="Rhea" id="RHEA:25432"/>
        <dbReference type="ChEBI" id="CHEBI:27476"/>
        <dbReference type="ChEBI" id="CHEBI:47002"/>
        <dbReference type="EC" id="5.4.99.62"/>
    </reaction>
</comment>
<accession>A0A363P0E0</accession>
<keyword evidence="3" id="KW-0413">Isomerase</keyword>
<keyword evidence="4" id="KW-0732">Signal</keyword>
<feature type="chain" id="PRO_5016654196" description="D-ribose pyranase" evidence="4">
    <location>
        <begin position="27"/>
        <end position="194"/>
    </location>
</feature>
<feature type="signal peptide" evidence="4">
    <location>
        <begin position="1"/>
        <end position="26"/>
    </location>
</feature>
<dbReference type="Gene3D" id="3.40.1650.10">
    <property type="entry name" value="RbsD-like domain"/>
    <property type="match status" value="1"/>
</dbReference>
<organism evidence="5 6">
    <name type="scientific">Sphingobacterium athyrii</name>
    <dbReference type="NCBI Taxonomy" id="2152717"/>
    <lineage>
        <taxon>Bacteria</taxon>
        <taxon>Pseudomonadati</taxon>
        <taxon>Bacteroidota</taxon>
        <taxon>Sphingobacteriia</taxon>
        <taxon>Sphingobacteriales</taxon>
        <taxon>Sphingobacteriaceae</taxon>
        <taxon>Sphingobacterium</taxon>
    </lineage>
</organism>
<dbReference type="OrthoDB" id="1357291at2"/>
<dbReference type="InterPro" id="IPR007721">
    <property type="entry name" value="RbsD_FucU"/>
</dbReference>
<dbReference type="Proteomes" id="UP000250831">
    <property type="component" value="Unassembled WGS sequence"/>
</dbReference>
<evidence type="ECO:0000256" key="2">
    <source>
        <dbReference type="ARBA" id="ARBA00012862"/>
    </source>
</evidence>